<protein>
    <recommendedName>
        <fullName evidence="3">Methyltransferase family protein</fullName>
    </recommendedName>
</protein>
<gene>
    <name evidence="1" type="ORF">IDJ77_22115</name>
</gene>
<proteinExistence type="predicted"/>
<dbReference type="PANTHER" id="PTHR40036:SF1">
    <property type="entry name" value="MACROCIN O-METHYLTRANSFERASE"/>
    <property type="match status" value="1"/>
</dbReference>
<dbReference type="RefSeq" id="WP_191191169.1">
    <property type="nucleotide sequence ID" value="NZ_JACWMY010000013.1"/>
</dbReference>
<dbReference type="SUPFAM" id="SSF53335">
    <property type="entry name" value="S-adenosyl-L-methionine-dependent methyltransferases"/>
    <property type="match status" value="1"/>
</dbReference>
<dbReference type="InterPro" id="IPR029063">
    <property type="entry name" value="SAM-dependent_MTases_sf"/>
</dbReference>
<evidence type="ECO:0000313" key="1">
    <source>
        <dbReference type="EMBL" id="MBD1366526.1"/>
    </source>
</evidence>
<organism evidence="1 2">
    <name type="scientific">Mucilaginibacter pankratovii</name>
    <dbReference type="NCBI Taxonomy" id="2772110"/>
    <lineage>
        <taxon>Bacteria</taxon>
        <taxon>Pseudomonadati</taxon>
        <taxon>Bacteroidota</taxon>
        <taxon>Sphingobacteriia</taxon>
        <taxon>Sphingobacteriales</taxon>
        <taxon>Sphingobacteriaceae</taxon>
        <taxon>Mucilaginibacter</taxon>
    </lineage>
</organism>
<keyword evidence="2" id="KW-1185">Reference proteome</keyword>
<evidence type="ECO:0000313" key="2">
    <source>
        <dbReference type="Proteomes" id="UP000606600"/>
    </source>
</evidence>
<sequence length="238" mass="27032">MSNYFITQPPFGKRKGKSYFISFINKVLRFSKIGYTVSPVDTIVDMNTIEQRINYYHLLDNVLSNNVAGDVVELGCFTGQCAMLFQKIIEQHLSAKKLHLYDTFDNKYTIQGAVEDQLIRNFNDAGLKLPVLHRGLFQDTLPGQLPDQICFIHIDCGFGGDQSLHKDVILNCLKEVYPRMPTGGICVLMDYYDEQVNGVGFDAHPGVKLACDEFLADKSEKVSCLFGNQYYHGFFRKD</sequence>
<evidence type="ECO:0008006" key="3">
    <source>
        <dbReference type="Google" id="ProtNLM"/>
    </source>
</evidence>
<dbReference type="Proteomes" id="UP000606600">
    <property type="component" value="Unassembled WGS sequence"/>
</dbReference>
<dbReference type="EMBL" id="JACWMY010000013">
    <property type="protein sequence ID" value="MBD1366526.1"/>
    <property type="molecule type" value="Genomic_DNA"/>
</dbReference>
<reference evidence="1 2" key="1">
    <citation type="submission" date="2020-09" db="EMBL/GenBank/DDBJ databases">
        <title>Novel species of Mucilaginibacter isolated from a glacier on the Tibetan Plateau.</title>
        <authorList>
            <person name="Liu Q."/>
            <person name="Xin Y.-H."/>
        </authorList>
    </citation>
    <scope>NUCLEOTIDE SEQUENCE [LARGE SCALE GENOMIC DNA]</scope>
    <source>
        <strain evidence="1 2">ZT4R22</strain>
    </source>
</reference>
<accession>A0ABR7WW63</accession>
<dbReference type="PANTHER" id="PTHR40036">
    <property type="entry name" value="MACROCIN O-METHYLTRANSFERASE"/>
    <property type="match status" value="1"/>
</dbReference>
<comment type="caution">
    <text evidence="1">The sequence shown here is derived from an EMBL/GenBank/DDBJ whole genome shotgun (WGS) entry which is preliminary data.</text>
</comment>
<name>A0ABR7WW63_9SPHI</name>
<dbReference type="InterPro" id="IPR008884">
    <property type="entry name" value="TylF_MeTrfase"/>
</dbReference>
<dbReference type="Gene3D" id="3.40.50.150">
    <property type="entry name" value="Vaccinia Virus protein VP39"/>
    <property type="match status" value="1"/>
</dbReference>